<organism evidence="1 2">
    <name type="scientific">Anaeroselena agilis</name>
    <dbReference type="NCBI Taxonomy" id="3063788"/>
    <lineage>
        <taxon>Bacteria</taxon>
        <taxon>Bacillati</taxon>
        <taxon>Bacillota</taxon>
        <taxon>Negativicutes</taxon>
        <taxon>Acetonemataceae</taxon>
        <taxon>Anaeroselena</taxon>
    </lineage>
</organism>
<protein>
    <submittedName>
        <fullName evidence="1">Uncharacterized protein</fullName>
    </submittedName>
</protein>
<sequence>MTLDEFMQLPPNLQLDRAVKLFIEVCTAEPLFLPTKKINPVYFRIRNYMASQKVSPVSVWEFLQTWEPGSLISVGELMVLARDFQNAKRFREGVQKTKQADIKEYDQYHLDMLR</sequence>
<evidence type="ECO:0000313" key="1">
    <source>
        <dbReference type="EMBL" id="MDT8900894.1"/>
    </source>
</evidence>
<dbReference type="EMBL" id="JAUOZS010000001">
    <property type="protein sequence ID" value="MDT8900894.1"/>
    <property type="molecule type" value="Genomic_DNA"/>
</dbReference>
<dbReference type="Proteomes" id="UP001254848">
    <property type="component" value="Unassembled WGS sequence"/>
</dbReference>
<accession>A0ABU3NVP2</accession>
<gene>
    <name evidence="1" type="ORF">Q4T40_06560</name>
</gene>
<evidence type="ECO:0000313" key="2">
    <source>
        <dbReference type="Proteomes" id="UP001254848"/>
    </source>
</evidence>
<dbReference type="RefSeq" id="WP_413779426.1">
    <property type="nucleotide sequence ID" value="NZ_JAUOZS010000001.1"/>
</dbReference>
<proteinExistence type="predicted"/>
<keyword evidence="2" id="KW-1185">Reference proteome</keyword>
<reference evidence="1 2" key="1">
    <citation type="submission" date="2023-07" db="EMBL/GenBank/DDBJ databases">
        <title>The novel representative of Negativicutes class, Anaeroselena agilis gen. nov. sp. nov.</title>
        <authorList>
            <person name="Prokofeva M.I."/>
            <person name="Elcheninov A.G."/>
            <person name="Klyukina A."/>
            <person name="Kublanov I.V."/>
            <person name="Frolov E.N."/>
            <person name="Podosokorskaya O.A."/>
        </authorList>
    </citation>
    <scope>NUCLEOTIDE SEQUENCE [LARGE SCALE GENOMIC DNA]</scope>
    <source>
        <strain evidence="1 2">4137-cl</strain>
    </source>
</reference>
<name>A0ABU3NVP2_9FIRM</name>
<comment type="caution">
    <text evidence="1">The sequence shown here is derived from an EMBL/GenBank/DDBJ whole genome shotgun (WGS) entry which is preliminary data.</text>
</comment>